<evidence type="ECO:0000256" key="4">
    <source>
        <dbReference type="ARBA" id="ARBA00022833"/>
    </source>
</evidence>
<evidence type="ECO:0000256" key="1">
    <source>
        <dbReference type="ARBA" id="ARBA00022468"/>
    </source>
</evidence>
<dbReference type="PANTHER" id="PTHR45705">
    <property type="entry name" value="FI20236P1"/>
    <property type="match status" value="1"/>
</dbReference>
<feature type="region of interest" description="Disordered" evidence="6">
    <location>
        <begin position="149"/>
        <end position="213"/>
    </location>
</feature>
<dbReference type="GO" id="GO:0005737">
    <property type="term" value="C:cytoplasm"/>
    <property type="evidence" value="ECO:0007669"/>
    <property type="project" value="TreeGrafter"/>
</dbReference>
<feature type="compositionally biased region" description="Polar residues" evidence="6">
    <location>
        <begin position="168"/>
        <end position="201"/>
    </location>
</feature>
<dbReference type="InterPro" id="IPR001164">
    <property type="entry name" value="ArfGAP_dom"/>
</dbReference>
<dbReference type="GO" id="GO:0008270">
    <property type="term" value="F:zinc ion binding"/>
    <property type="evidence" value="ECO:0007669"/>
    <property type="project" value="UniProtKB-KW"/>
</dbReference>
<dbReference type="InterPro" id="IPR038508">
    <property type="entry name" value="ArfGAP_dom_sf"/>
</dbReference>
<dbReference type="GO" id="GO:0005096">
    <property type="term" value="F:GTPase activator activity"/>
    <property type="evidence" value="ECO:0007669"/>
    <property type="project" value="UniProtKB-KW"/>
</dbReference>
<comment type="caution">
    <text evidence="8">The sequence shown here is derived from an EMBL/GenBank/DDBJ whole genome shotgun (WGS) entry which is preliminary data.</text>
</comment>
<keyword evidence="2" id="KW-0479">Metal-binding</keyword>
<dbReference type="InterPro" id="IPR044732">
    <property type="entry name" value="ArfGAP_SMAP1-like"/>
</dbReference>
<gene>
    <name evidence="8" type="primary">SMAP1</name>
    <name evidence="8" type="ORF">DERF_007512</name>
</gene>
<dbReference type="AlphaFoldDB" id="A0A922L384"/>
<keyword evidence="3 5" id="KW-0863">Zinc-finger</keyword>
<evidence type="ECO:0000259" key="7">
    <source>
        <dbReference type="PROSITE" id="PS50115"/>
    </source>
</evidence>
<dbReference type="Pfam" id="PF01412">
    <property type="entry name" value="ArfGap"/>
    <property type="match status" value="1"/>
</dbReference>
<dbReference type="InterPro" id="IPR051718">
    <property type="entry name" value="ARF_GTPase-activating"/>
</dbReference>
<sequence>MSLTKLERDKQKLVQDKCQQILTELLRDEDNKYCVDCDSKGPRWASWNLGIFLCIRCAGIHRNLGVHISKVKSVNLDSWTPEQVGSIQNMGNSKARAVYEANLPDNFRRPQADTALESFIRAKYEHKKYIAKEWVETPPKPAFDVETELKKEKEKKKSKIIKPIVPINGQTEIQSNPIPRPTPNSNGKVESKASNTPQQQKSESNQTASSSSADLLNLDLETKPATTKSNENDQSLISQSKLTKSLDDEEKDFFNQKTTTMGDNKEDVKKLTKESILSLYSQTPTNLLNGTAYSGNSNTSSSSSSMSNPQFSSLNPLFNPVAASNHHNQANLIPQPASTNPFLANNNPLAMMNSGEYSQQQSMIQGLSSLHLKPTATTTTATNQMMPLMMGGQQAQNMNWFNIGNNNNNNNPIGLLSTNSSTSSSMAANPFIGDQSLSSLMMNKNSVLIPQQLKSNGNTTSNSGVDQFAIDNSKKNDLNNLNFW</sequence>
<accession>A0A922L384</accession>
<reference evidence="8" key="2">
    <citation type="journal article" date="2022" name="Res Sq">
        <title>Comparative Genomics Reveals Insights into the Divergent Evolution of Astigmatic Mites and Household Pest Adaptations.</title>
        <authorList>
            <person name="Xiong Q."/>
            <person name="Wan A.T.-Y."/>
            <person name="Liu X.-Y."/>
            <person name="Fung C.S.-H."/>
            <person name="Xiao X."/>
            <person name="Malainual N."/>
            <person name="Hou J."/>
            <person name="Wang L."/>
            <person name="Wang M."/>
            <person name="Yang K."/>
            <person name="Cui Y."/>
            <person name="Leung E."/>
            <person name="Nong W."/>
            <person name="Shin S.-K."/>
            <person name="Au S."/>
            <person name="Jeong K.Y."/>
            <person name="Chew F.T."/>
            <person name="Hui J."/>
            <person name="Leung T.F."/>
            <person name="Tungtrongchitr A."/>
            <person name="Zhong N."/>
            <person name="Liu Z."/>
            <person name="Tsui S."/>
        </authorList>
    </citation>
    <scope>NUCLEOTIDE SEQUENCE</scope>
    <source>
        <strain evidence="8">Derf</strain>
        <tissue evidence="8">Whole organism</tissue>
    </source>
</reference>
<evidence type="ECO:0000256" key="2">
    <source>
        <dbReference type="ARBA" id="ARBA00022723"/>
    </source>
</evidence>
<protein>
    <submittedName>
        <fullName evidence="8">Stromal membrane-associated protein 1</fullName>
    </submittedName>
</protein>
<keyword evidence="4" id="KW-0862">Zinc</keyword>
<feature type="compositionally biased region" description="Low complexity" evidence="6">
    <location>
        <begin position="294"/>
        <end position="311"/>
    </location>
</feature>
<reference evidence="8" key="1">
    <citation type="submission" date="2013-05" db="EMBL/GenBank/DDBJ databases">
        <authorList>
            <person name="Yim A.K.Y."/>
            <person name="Chan T.F."/>
            <person name="Ji K.M."/>
            <person name="Liu X.Y."/>
            <person name="Zhou J.W."/>
            <person name="Li R.Q."/>
            <person name="Yang K.Y."/>
            <person name="Li J."/>
            <person name="Li M."/>
            <person name="Law P.T.W."/>
            <person name="Wu Y.L."/>
            <person name="Cai Z.L."/>
            <person name="Qin H."/>
            <person name="Bao Y."/>
            <person name="Leung R.K.K."/>
            <person name="Ng P.K.S."/>
            <person name="Zou J."/>
            <person name="Zhong X.J."/>
            <person name="Ran P.X."/>
            <person name="Zhong N.S."/>
            <person name="Liu Z.G."/>
            <person name="Tsui S.K.W."/>
        </authorList>
    </citation>
    <scope>NUCLEOTIDE SEQUENCE</scope>
    <source>
        <strain evidence="8">Derf</strain>
        <tissue evidence="8">Whole organism</tissue>
    </source>
</reference>
<feature type="compositionally biased region" description="Low complexity" evidence="6">
    <location>
        <begin position="202"/>
        <end position="213"/>
    </location>
</feature>
<dbReference type="CDD" id="cd08839">
    <property type="entry name" value="ArfGap_SMAP"/>
    <property type="match status" value="1"/>
</dbReference>
<evidence type="ECO:0000256" key="5">
    <source>
        <dbReference type="PROSITE-ProRule" id="PRU00288"/>
    </source>
</evidence>
<name>A0A922L384_DERFA</name>
<dbReference type="Proteomes" id="UP000790347">
    <property type="component" value="Unassembled WGS sequence"/>
</dbReference>
<dbReference type="SUPFAM" id="SSF57863">
    <property type="entry name" value="ArfGap/RecO-like zinc finger"/>
    <property type="match status" value="1"/>
</dbReference>
<proteinExistence type="predicted"/>
<evidence type="ECO:0000313" key="9">
    <source>
        <dbReference type="Proteomes" id="UP000790347"/>
    </source>
</evidence>
<feature type="domain" description="Arf-GAP" evidence="7">
    <location>
        <begin position="19"/>
        <end position="137"/>
    </location>
</feature>
<dbReference type="PRINTS" id="PR00405">
    <property type="entry name" value="REVINTRACTNG"/>
</dbReference>
<dbReference type="PROSITE" id="PS50115">
    <property type="entry name" value="ARFGAP"/>
    <property type="match status" value="1"/>
</dbReference>
<dbReference type="Gene3D" id="1.10.220.150">
    <property type="entry name" value="Arf GTPase activating protein"/>
    <property type="match status" value="1"/>
</dbReference>
<keyword evidence="9" id="KW-1185">Reference proteome</keyword>
<evidence type="ECO:0000256" key="3">
    <source>
        <dbReference type="ARBA" id="ARBA00022771"/>
    </source>
</evidence>
<dbReference type="PANTHER" id="PTHR45705:SF1">
    <property type="entry name" value="FI20236P1"/>
    <property type="match status" value="1"/>
</dbReference>
<dbReference type="FunFam" id="1.10.220.150:FF:000009">
    <property type="entry name" value="stromal membrane-associated protein 1 isoform X1"/>
    <property type="match status" value="1"/>
</dbReference>
<feature type="region of interest" description="Disordered" evidence="6">
    <location>
        <begin position="288"/>
        <end position="311"/>
    </location>
</feature>
<evidence type="ECO:0000256" key="6">
    <source>
        <dbReference type="SAM" id="MobiDB-lite"/>
    </source>
</evidence>
<dbReference type="SMART" id="SM00105">
    <property type="entry name" value="ArfGap"/>
    <property type="match status" value="1"/>
</dbReference>
<dbReference type="EMBL" id="ASGP02000003">
    <property type="protein sequence ID" value="KAH9516793.1"/>
    <property type="molecule type" value="Genomic_DNA"/>
</dbReference>
<evidence type="ECO:0000313" key="8">
    <source>
        <dbReference type="EMBL" id="KAH9516793.1"/>
    </source>
</evidence>
<dbReference type="InterPro" id="IPR037278">
    <property type="entry name" value="ARFGAP/RecO"/>
</dbReference>
<organism evidence="8 9">
    <name type="scientific">Dermatophagoides farinae</name>
    <name type="common">American house dust mite</name>
    <dbReference type="NCBI Taxonomy" id="6954"/>
    <lineage>
        <taxon>Eukaryota</taxon>
        <taxon>Metazoa</taxon>
        <taxon>Ecdysozoa</taxon>
        <taxon>Arthropoda</taxon>
        <taxon>Chelicerata</taxon>
        <taxon>Arachnida</taxon>
        <taxon>Acari</taxon>
        <taxon>Acariformes</taxon>
        <taxon>Sarcoptiformes</taxon>
        <taxon>Astigmata</taxon>
        <taxon>Psoroptidia</taxon>
        <taxon>Analgoidea</taxon>
        <taxon>Pyroglyphidae</taxon>
        <taxon>Dermatophagoidinae</taxon>
        <taxon>Dermatophagoides</taxon>
    </lineage>
</organism>
<feature type="region of interest" description="Disordered" evidence="6">
    <location>
        <begin position="224"/>
        <end position="243"/>
    </location>
</feature>
<keyword evidence="1" id="KW-0343">GTPase activation</keyword>